<dbReference type="InterPro" id="IPR035421">
    <property type="entry name" value="Terminase_6C"/>
</dbReference>
<sequence length="525" mass="58650">MVKHHRVIKVKEPDRINVEGGNVSGWFFGELAERIAPQDDMTVDEREEIQNSLLLYTQHTFPGYKADEFHRHVCKRLTEIVTGGEAKYVMLFAPPQTGKSEIVSTRLPSFWLSHNPDLPVGLISYGASLAYRNSRNARSVFESPFYKQIFPEFQKDIVNWRVADWHLYDQKGYTMAAGVGGAITGHGFGLGIIDDPIENWAAGQSETIRESLWEWWLGTFKTRMWEQGSIILMMTRWNEDDLAGRILEREGRVEEGGKWEVLSYSALAEEENAEDDIIKREYGEAIAPSRYSSKYLESLKLDVGDYIWNAEYQQRPSAPQGTFFKIGKINIVDAVPAEICNVIKLDDISGFAPTSIKHGTRYWDLAATEKKTLKKDPDSTSGSLVADHESIYYLLDNINEQLGPYEVQDIIKLTAKVDGKAVRIRIEQEPGAAGKSLIADYIRVLTGFMIEGALASGDKMVKASAYASQVNAGNVKFLKAPWNKKVLAQMASFPQGVHDDDVDSGAGAFNDIASADQWGGKSGSL</sequence>
<name>A0A0F9G473_9ZZZZ</name>
<protein>
    <recommendedName>
        <fullName evidence="2">Terminase large subunit gp17-like C-terminal domain-containing protein</fullName>
    </recommendedName>
</protein>
<dbReference type="EMBL" id="LAZR01019180">
    <property type="protein sequence ID" value="KKL93463.1"/>
    <property type="molecule type" value="Genomic_DNA"/>
</dbReference>
<gene>
    <name evidence="3" type="ORF">LCGC14_1874440</name>
</gene>
<comment type="caution">
    <text evidence="3">The sequence shown here is derived from an EMBL/GenBank/DDBJ whole genome shotgun (WGS) entry which is preliminary data.</text>
</comment>
<dbReference type="NCBIfam" id="TIGR01630">
    <property type="entry name" value="psiM2_ORF9"/>
    <property type="match status" value="1"/>
</dbReference>
<dbReference type="Pfam" id="PF03237">
    <property type="entry name" value="Terminase_6N"/>
    <property type="match status" value="1"/>
</dbReference>
<dbReference type="Pfam" id="PF17289">
    <property type="entry name" value="Terminase_6C"/>
    <property type="match status" value="1"/>
</dbReference>
<keyword evidence="1" id="KW-1188">Viral release from host cell</keyword>
<dbReference type="InterPro" id="IPR006517">
    <property type="entry name" value="Phage_terminase_lsu-like_C"/>
</dbReference>
<reference evidence="3" key="1">
    <citation type="journal article" date="2015" name="Nature">
        <title>Complex archaea that bridge the gap between prokaryotes and eukaryotes.</title>
        <authorList>
            <person name="Spang A."/>
            <person name="Saw J.H."/>
            <person name="Jorgensen S.L."/>
            <person name="Zaremba-Niedzwiedzka K."/>
            <person name="Martijn J."/>
            <person name="Lind A.E."/>
            <person name="van Eijk R."/>
            <person name="Schleper C."/>
            <person name="Guy L."/>
            <person name="Ettema T.J."/>
        </authorList>
    </citation>
    <scope>NUCLEOTIDE SEQUENCE</scope>
</reference>
<evidence type="ECO:0000259" key="2">
    <source>
        <dbReference type="Pfam" id="PF17289"/>
    </source>
</evidence>
<evidence type="ECO:0000313" key="3">
    <source>
        <dbReference type="EMBL" id="KKL93463.1"/>
    </source>
</evidence>
<dbReference type="AlphaFoldDB" id="A0A0F9G473"/>
<evidence type="ECO:0000256" key="1">
    <source>
        <dbReference type="ARBA" id="ARBA00022612"/>
    </source>
</evidence>
<feature type="domain" description="Terminase large subunit gp17-like C-terminal" evidence="2">
    <location>
        <begin position="362"/>
        <end position="504"/>
    </location>
</feature>
<organism evidence="3">
    <name type="scientific">marine sediment metagenome</name>
    <dbReference type="NCBI Taxonomy" id="412755"/>
    <lineage>
        <taxon>unclassified sequences</taxon>
        <taxon>metagenomes</taxon>
        <taxon>ecological metagenomes</taxon>
    </lineage>
</organism>
<accession>A0A0F9G473</accession>
<proteinExistence type="predicted"/>